<dbReference type="AlphaFoldDB" id="A0A8X6NUC9"/>
<organism evidence="2 3">
    <name type="scientific">Nephila pilipes</name>
    <name type="common">Giant wood spider</name>
    <name type="synonym">Nephila maculata</name>
    <dbReference type="NCBI Taxonomy" id="299642"/>
    <lineage>
        <taxon>Eukaryota</taxon>
        <taxon>Metazoa</taxon>
        <taxon>Ecdysozoa</taxon>
        <taxon>Arthropoda</taxon>
        <taxon>Chelicerata</taxon>
        <taxon>Arachnida</taxon>
        <taxon>Araneae</taxon>
        <taxon>Araneomorphae</taxon>
        <taxon>Entelegynae</taxon>
        <taxon>Araneoidea</taxon>
        <taxon>Nephilidae</taxon>
        <taxon>Nephila</taxon>
    </lineage>
</organism>
<protein>
    <submittedName>
        <fullName evidence="2">Uncharacterized protein</fullName>
    </submittedName>
</protein>
<dbReference type="EMBL" id="BMAW01108565">
    <property type="protein sequence ID" value="GFT34709.1"/>
    <property type="molecule type" value="Genomic_DNA"/>
</dbReference>
<dbReference type="Proteomes" id="UP000887013">
    <property type="component" value="Unassembled WGS sequence"/>
</dbReference>
<evidence type="ECO:0000313" key="2">
    <source>
        <dbReference type="EMBL" id="GFT34709.1"/>
    </source>
</evidence>
<feature type="region of interest" description="Disordered" evidence="1">
    <location>
        <begin position="1"/>
        <end position="22"/>
    </location>
</feature>
<reference evidence="2" key="1">
    <citation type="submission" date="2020-08" db="EMBL/GenBank/DDBJ databases">
        <title>Multicomponent nature underlies the extraordinary mechanical properties of spider dragline silk.</title>
        <authorList>
            <person name="Kono N."/>
            <person name="Nakamura H."/>
            <person name="Mori M."/>
            <person name="Yoshida Y."/>
            <person name="Ohtoshi R."/>
            <person name="Malay A.D."/>
            <person name="Moran D.A.P."/>
            <person name="Tomita M."/>
            <person name="Numata K."/>
            <person name="Arakawa K."/>
        </authorList>
    </citation>
    <scope>NUCLEOTIDE SEQUENCE</scope>
</reference>
<comment type="caution">
    <text evidence="2">The sequence shown here is derived from an EMBL/GenBank/DDBJ whole genome shotgun (WGS) entry which is preliminary data.</text>
</comment>
<evidence type="ECO:0000256" key="1">
    <source>
        <dbReference type="SAM" id="MobiDB-lite"/>
    </source>
</evidence>
<accession>A0A8X6NUC9</accession>
<evidence type="ECO:0000313" key="3">
    <source>
        <dbReference type="Proteomes" id="UP000887013"/>
    </source>
</evidence>
<proteinExistence type="predicted"/>
<feature type="compositionally biased region" description="Basic and acidic residues" evidence="1">
    <location>
        <begin position="1"/>
        <end position="11"/>
    </location>
</feature>
<keyword evidence="3" id="KW-1185">Reference proteome</keyword>
<name>A0A8X6NUC9_NEPPI</name>
<sequence>MTNKVEEKEESGGFGSCLWQEGDPVSFASKNRKELCTNREGISGNCFRVYKVPQFCTWITGASSKTIWRKSRDNEKNRKK</sequence>
<gene>
    <name evidence="2" type="ORF">NPIL_527591</name>
</gene>